<evidence type="ECO:0000256" key="1">
    <source>
        <dbReference type="ARBA" id="ARBA00023012"/>
    </source>
</evidence>
<feature type="modified residue" description="Phosphohistidine" evidence="2">
    <location>
        <position position="52"/>
    </location>
</feature>
<dbReference type="Pfam" id="PF01627">
    <property type="entry name" value="Hpt"/>
    <property type="match status" value="1"/>
</dbReference>
<protein>
    <submittedName>
        <fullName evidence="4">Hpt domain protein</fullName>
    </submittedName>
</protein>
<evidence type="ECO:0000313" key="5">
    <source>
        <dbReference type="Proteomes" id="UP000220836"/>
    </source>
</evidence>
<dbReference type="Proteomes" id="UP000220836">
    <property type="component" value="Unassembled WGS sequence"/>
</dbReference>
<evidence type="ECO:0000259" key="3">
    <source>
        <dbReference type="PROSITE" id="PS50894"/>
    </source>
</evidence>
<dbReference type="PROSITE" id="PS50894">
    <property type="entry name" value="HPT"/>
    <property type="match status" value="1"/>
</dbReference>
<name>A0A238L388_9RHOB</name>
<dbReference type="OrthoDB" id="7867809at2"/>
<dbReference type="AlphaFoldDB" id="A0A238L388"/>
<organism evidence="4 5">
    <name type="scientific">Pelagimonas varians</name>
    <dbReference type="NCBI Taxonomy" id="696760"/>
    <lineage>
        <taxon>Bacteria</taxon>
        <taxon>Pseudomonadati</taxon>
        <taxon>Pseudomonadota</taxon>
        <taxon>Alphaproteobacteria</taxon>
        <taxon>Rhodobacterales</taxon>
        <taxon>Roseobacteraceae</taxon>
        <taxon>Pelagimonas</taxon>
    </lineage>
</organism>
<feature type="domain" description="HPt" evidence="3">
    <location>
        <begin position="12"/>
        <end position="108"/>
    </location>
</feature>
<evidence type="ECO:0000313" key="4">
    <source>
        <dbReference type="EMBL" id="SMX49418.1"/>
    </source>
</evidence>
<dbReference type="GO" id="GO:0004672">
    <property type="term" value="F:protein kinase activity"/>
    <property type="evidence" value="ECO:0007669"/>
    <property type="project" value="UniProtKB-ARBA"/>
</dbReference>
<sequence length="111" mass="11974">MIDWSRVDELVEEIGAEDFGEVVELFLDEVENSIGVYAEGADDAVIAEEQMHFLKGAALNLGFEALAQLCLKGEKAAASGRVGVVSPDELRTTYEGSRDVFQAELPARLAA</sequence>
<dbReference type="GO" id="GO:0000160">
    <property type="term" value="P:phosphorelay signal transduction system"/>
    <property type="evidence" value="ECO:0007669"/>
    <property type="project" value="UniProtKB-KW"/>
</dbReference>
<accession>A0A238L388</accession>
<keyword evidence="2" id="KW-0597">Phosphoprotein</keyword>
<proteinExistence type="predicted"/>
<reference evidence="4 5" key="1">
    <citation type="submission" date="2017-05" db="EMBL/GenBank/DDBJ databases">
        <authorList>
            <person name="Song R."/>
            <person name="Chenine A.L."/>
            <person name="Ruprecht R.M."/>
        </authorList>
    </citation>
    <scope>NUCLEOTIDE SEQUENCE [LARGE SCALE GENOMIC DNA]</scope>
    <source>
        <strain evidence="4 5">CECT 8663</strain>
    </source>
</reference>
<dbReference type="Gene3D" id="1.20.120.160">
    <property type="entry name" value="HPT domain"/>
    <property type="match status" value="1"/>
</dbReference>
<keyword evidence="1" id="KW-0902">Two-component regulatory system</keyword>
<dbReference type="InterPro" id="IPR008207">
    <property type="entry name" value="Sig_transdc_His_kin_Hpt_dom"/>
</dbReference>
<evidence type="ECO:0000256" key="2">
    <source>
        <dbReference type="PROSITE-ProRule" id="PRU00110"/>
    </source>
</evidence>
<dbReference type="SUPFAM" id="SSF47226">
    <property type="entry name" value="Histidine-containing phosphotransfer domain, HPT domain"/>
    <property type="match status" value="1"/>
</dbReference>
<keyword evidence="5" id="KW-1185">Reference proteome</keyword>
<dbReference type="EMBL" id="FXYH01000021">
    <property type="protein sequence ID" value="SMX49418.1"/>
    <property type="molecule type" value="Genomic_DNA"/>
</dbReference>
<dbReference type="InterPro" id="IPR036641">
    <property type="entry name" value="HPT_dom_sf"/>
</dbReference>
<dbReference type="CDD" id="cd00088">
    <property type="entry name" value="HPT"/>
    <property type="match status" value="1"/>
</dbReference>
<dbReference type="RefSeq" id="WP_097806628.1">
    <property type="nucleotide sequence ID" value="NZ_FXYH01000021.1"/>
</dbReference>
<gene>
    <name evidence="4" type="ORF">PEV8663_04210</name>
</gene>